<keyword evidence="2" id="KW-1185">Reference proteome</keyword>
<dbReference type="RefSeq" id="WP_219051268.1">
    <property type="nucleotide sequence ID" value="NZ_JAHWDP010000001.1"/>
</dbReference>
<comment type="caution">
    <text evidence="1">The sequence shown here is derived from an EMBL/GenBank/DDBJ whole genome shotgun (WGS) entry which is preliminary data.</text>
</comment>
<accession>A0A9X1JUZ5</accession>
<protein>
    <recommendedName>
        <fullName evidence="3">DUF4440 domain-containing protein</fullName>
    </recommendedName>
</protein>
<name>A0A9X1JUZ5_9FLAO</name>
<gene>
    <name evidence="1" type="ORF">KXJ69_03370</name>
</gene>
<evidence type="ECO:0000313" key="2">
    <source>
        <dbReference type="Proteomes" id="UP001138686"/>
    </source>
</evidence>
<dbReference type="EMBL" id="JAHWDP010000001">
    <property type="protein sequence ID" value="MBW2937130.1"/>
    <property type="molecule type" value="Genomic_DNA"/>
</dbReference>
<dbReference type="AlphaFoldDB" id="A0A9X1JUZ5"/>
<proteinExistence type="predicted"/>
<reference evidence="1" key="1">
    <citation type="submission" date="2021-07" db="EMBL/GenBank/DDBJ databases">
        <title>Aureisphaera sp. CAU 1614 isolated from sea sediment.</title>
        <authorList>
            <person name="Kim W."/>
        </authorList>
    </citation>
    <scope>NUCLEOTIDE SEQUENCE</scope>
    <source>
        <strain evidence="1">CAU 1614</strain>
    </source>
</reference>
<organism evidence="1 2">
    <name type="scientific">Halomarinibacterium sedimenti</name>
    <dbReference type="NCBI Taxonomy" id="2857106"/>
    <lineage>
        <taxon>Bacteria</taxon>
        <taxon>Pseudomonadati</taxon>
        <taxon>Bacteroidota</taxon>
        <taxon>Flavobacteriia</taxon>
        <taxon>Flavobacteriales</taxon>
        <taxon>Flavobacteriaceae</taxon>
        <taxon>Halomarinibacterium</taxon>
    </lineage>
</organism>
<evidence type="ECO:0008006" key="3">
    <source>
        <dbReference type="Google" id="ProtNLM"/>
    </source>
</evidence>
<evidence type="ECO:0000313" key="1">
    <source>
        <dbReference type="EMBL" id="MBW2937130.1"/>
    </source>
</evidence>
<dbReference type="PROSITE" id="PS51257">
    <property type="entry name" value="PROKAR_LIPOPROTEIN"/>
    <property type="match status" value="1"/>
</dbReference>
<dbReference type="Proteomes" id="UP001138686">
    <property type="component" value="Unassembled WGS sequence"/>
</dbReference>
<sequence>MKNVPHIFFFIFMITIGCKSYSQISEASVQNCEASSVKQNKNALWACYIATQQMDSLATLYTNNAVKVRSTGEVFEIADAIEHYYSKKEVSITSIETLYKTQANSVYDYEMGTFTLENGDTYKHVIIRNTQASNKREFESIAKAENNLPIDPQIEVRRNQWIALCNAHDALALVSELYAINTVYYNHKPVVVGVDAVAKEYGYMNNPQYTLSLSPLHLEMVTPTLAFEIGQCSGSYNGKYIIIWQKDSQGTWKVLVDSNI</sequence>